<dbReference type="Gene3D" id="1.10.10.10">
    <property type="entry name" value="Winged helix-like DNA-binding domain superfamily/Winged helix DNA-binding domain"/>
    <property type="match status" value="1"/>
</dbReference>
<protein>
    <submittedName>
        <fullName evidence="4">DNA-binding protein</fullName>
    </submittedName>
</protein>
<keyword evidence="5" id="KW-1185">Reference proteome</keyword>
<dbReference type="PANTHER" id="PTHR43022:SF1">
    <property type="entry name" value="PROTEIN SMF"/>
    <property type="match status" value="1"/>
</dbReference>
<name>A0A081NDT7_9GAMM</name>
<feature type="domain" description="DprA winged helix" evidence="3">
    <location>
        <begin position="297"/>
        <end position="355"/>
    </location>
</feature>
<dbReference type="PANTHER" id="PTHR43022">
    <property type="entry name" value="PROTEIN SMF"/>
    <property type="match status" value="1"/>
</dbReference>
<gene>
    <name evidence="4" type="ORF">GZ78_22545</name>
</gene>
<accession>A0A081NDT7</accession>
<evidence type="ECO:0000256" key="1">
    <source>
        <dbReference type="ARBA" id="ARBA00006525"/>
    </source>
</evidence>
<keyword evidence="4" id="KW-0238">DNA-binding</keyword>
<proteinExistence type="inferred from homology"/>
<dbReference type="Pfam" id="PF17782">
    <property type="entry name" value="WHD_DprA"/>
    <property type="match status" value="1"/>
</dbReference>
<dbReference type="SUPFAM" id="SSF102405">
    <property type="entry name" value="MCP/YpsA-like"/>
    <property type="match status" value="1"/>
</dbReference>
<dbReference type="EMBL" id="JOKH01000005">
    <property type="protein sequence ID" value="KEQ16610.1"/>
    <property type="molecule type" value="Genomic_DNA"/>
</dbReference>
<evidence type="ECO:0000259" key="2">
    <source>
        <dbReference type="Pfam" id="PF02481"/>
    </source>
</evidence>
<dbReference type="GO" id="GO:0003677">
    <property type="term" value="F:DNA binding"/>
    <property type="evidence" value="ECO:0007669"/>
    <property type="project" value="UniProtKB-KW"/>
</dbReference>
<evidence type="ECO:0000313" key="5">
    <source>
        <dbReference type="Proteomes" id="UP000028073"/>
    </source>
</evidence>
<evidence type="ECO:0000313" key="4">
    <source>
        <dbReference type="EMBL" id="KEQ16610.1"/>
    </source>
</evidence>
<comment type="caution">
    <text evidence="4">The sequence shown here is derived from an EMBL/GenBank/DDBJ whole genome shotgun (WGS) entry which is preliminary data.</text>
</comment>
<dbReference type="STRING" id="1137799.GZ78_22545"/>
<dbReference type="Pfam" id="PF02481">
    <property type="entry name" value="DNA_processg_A"/>
    <property type="match status" value="1"/>
</dbReference>
<dbReference type="eggNOG" id="COG0758">
    <property type="taxonomic scope" value="Bacteria"/>
</dbReference>
<dbReference type="Gene3D" id="3.40.50.450">
    <property type="match status" value="1"/>
</dbReference>
<reference evidence="4 5" key="1">
    <citation type="submission" date="2014-06" db="EMBL/GenBank/DDBJ databases">
        <title>Whole Genome Sequences of Three Symbiotic Endozoicomonas Bacteria.</title>
        <authorList>
            <person name="Neave M.J."/>
            <person name="Apprill A."/>
            <person name="Voolstra C.R."/>
        </authorList>
    </citation>
    <scope>NUCLEOTIDE SEQUENCE [LARGE SCALE GENOMIC DNA]</scope>
    <source>
        <strain evidence="4 5">DSM 25634</strain>
    </source>
</reference>
<dbReference type="InterPro" id="IPR057666">
    <property type="entry name" value="DrpA_SLOG"/>
</dbReference>
<dbReference type="Proteomes" id="UP000028073">
    <property type="component" value="Unassembled WGS sequence"/>
</dbReference>
<feature type="domain" description="Smf/DprA SLOG" evidence="2">
    <location>
        <begin position="75"/>
        <end position="283"/>
    </location>
</feature>
<dbReference type="InterPro" id="IPR041614">
    <property type="entry name" value="DprA_WH"/>
</dbReference>
<dbReference type="GO" id="GO:0009294">
    <property type="term" value="P:DNA-mediated transformation"/>
    <property type="evidence" value="ECO:0007669"/>
    <property type="project" value="InterPro"/>
</dbReference>
<dbReference type="InterPro" id="IPR036388">
    <property type="entry name" value="WH-like_DNA-bd_sf"/>
</dbReference>
<organism evidence="4 5">
    <name type="scientific">Endozoicomonas numazuensis</name>
    <dbReference type="NCBI Taxonomy" id="1137799"/>
    <lineage>
        <taxon>Bacteria</taxon>
        <taxon>Pseudomonadati</taxon>
        <taxon>Pseudomonadota</taxon>
        <taxon>Gammaproteobacteria</taxon>
        <taxon>Oceanospirillales</taxon>
        <taxon>Endozoicomonadaceae</taxon>
        <taxon>Endozoicomonas</taxon>
    </lineage>
</organism>
<sequence>MLLSFQPGLGAVRFNALIREFGSADAILSASYHALRAGLPEKLAAQLSSNPETPEIVDRLNYCRQWLESSKAHHIITLQSSQYPVALKELSDPPPLLYVVGNIDLLNEPQLAVVGSRRPTPQARRLAQELARDLSRKGLIITSGMALGIDAAAHQGVLGSYGSTIAVLGTGVDVIYPRSHGDLYQAIAMQGAVVSEFPLGTTPNPGNFPRRNRIISGLSSGVLVVEAALNSGSLISARLAAEQGREVFAVPGSVLNPLSRGCHKLIREGAVLVESAEDILIELQNYLRPFVESSDEPETISSDLSGVQRVILESLNGEAVSVDLICQISGLSFDEVSVILTEMELEGFIESVPGGYTRTG</sequence>
<dbReference type="AlphaFoldDB" id="A0A081NDT7"/>
<dbReference type="InterPro" id="IPR003488">
    <property type="entry name" value="DprA"/>
</dbReference>
<dbReference type="NCBIfam" id="TIGR00732">
    <property type="entry name" value="dprA"/>
    <property type="match status" value="1"/>
</dbReference>
<evidence type="ECO:0000259" key="3">
    <source>
        <dbReference type="Pfam" id="PF17782"/>
    </source>
</evidence>
<comment type="similarity">
    <text evidence="1">Belongs to the DprA/Smf family.</text>
</comment>